<evidence type="ECO:0000256" key="2">
    <source>
        <dbReference type="ARBA" id="ARBA00011738"/>
    </source>
</evidence>
<dbReference type="VEuPathDB" id="VectorBase:MDOA004238"/>
<dbReference type="SUPFAM" id="SSF51735">
    <property type="entry name" value="NAD(P)-binding Rossmann-fold domains"/>
    <property type="match status" value="1"/>
</dbReference>
<protein>
    <recommendedName>
        <fullName evidence="3 9">Alcohol dehydrogenase</fullName>
        <ecNumber evidence="3 9">1.1.1.1</ecNumber>
    </recommendedName>
</protein>
<dbReference type="OrthoDB" id="417891at2759"/>
<gene>
    <name evidence="10" type="primary">101901402</name>
</gene>
<dbReference type="VEuPathDB" id="VectorBase:MDOMA2_005826"/>
<evidence type="ECO:0000256" key="4">
    <source>
        <dbReference type="ARBA" id="ARBA00023002"/>
    </source>
</evidence>
<dbReference type="PROSITE" id="PS00061">
    <property type="entry name" value="ADH_SHORT"/>
    <property type="match status" value="1"/>
</dbReference>
<dbReference type="AlphaFoldDB" id="A0A1I8MF12"/>
<dbReference type="GO" id="GO:0005737">
    <property type="term" value="C:cytoplasm"/>
    <property type="evidence" value="ECO:0007669"/>
    <property type="project" value="TreeGrafter"/>
</dbReference>
<dbReference type="PANTHER" id="PTHR44229:SF8">
    <property type="entry name" value="ALCOHOL DEHYDROGENASE-RELATED"/>
    <property type="match status" value="1"/>
</dbReference>
<dbReference type="RefSeq" id="XP_005178630.2">
    <property type="nucleotide sequence ID" value="XM_005178573.4"/>
</dbReference>
<dbReference type="GO" id="GO:0006066">
    <property type="term" value="P:alcohol metabolic process"/>
    <property type="evidence" value="ECO:0007669"/>
    <property type="project" value="InterPro"/>
</dbReference>
<accession>A0A1I8MF12</accession>
<dbReference type="FunFam" id="3.40.50.720:FF:000149">
    <property type="entry name" value="15-hydroxyprostaglandin dehydrogenase [NAD(+)]"/>
    <property type="match status" value="1"/>
</dbReference>
<comment type="subunit">
    <text evidence="2 9">Homodimer.</text>
</comment>
<keyword evidence="4" id="KW-0560">Oxidoreductase</keyword>
<proteinExistence type="inferred from homology"/>
<dbReference type="PANTHER" id="PTHR44229">
    <property type="entry name" value="15-HYDROXYPROSTAGLANDIN DEHYDROGENASE [NAD(+)]"/>
    <property type="match status" value="1"/>
</dbReference>
<dbReference type="Pfam" id="PF00106">
    <property type="entry name" value="adh_short"/>
    <property type="match status" value="1"/>
</dbReference>
<evidence type="ECO:0000256" key="6">
    <source>
        <dbReference type="ARBA" id="ARBA00049164"/>
    </source>
</evidence>
<evidence type="ECO:0000256" key="5">
    <source>
        <dbReference type="ARBA" id="ARBA00023027"/>
    </source>
</evidence>
<evidence type="ECO:0000256" key="3">
    <source>
        <dbReference type="ARBA" id="ARBA00013190"/>
    </source>
</evidence>
<name>A0A1I8MF12_MUSDO</name>
<dbReference type="GO" id="GO:0004022">
    <property type="term" value="F:alcohol dehydrogenase (NAD+) activity"/>
    <property type="evidence" value="ECO:0007669"/>
    <property type="project" value="UniProtKB-EC"/>
</dbReference>
<comment type="similarity">
    <text evidence="1 8">Belongs to the short-chain dehydrogenases/reductases (SDR) family.</text>
</comment>
<evidence type="ECO:0000313" key="10">
    <source>
        <dbReference type="EnsemblMetazoa" id="MDOA004238-PA"/>
    </source>
</evidence>
<keyword evidence="5 9" id="KW-0520">NAD</keyword>
<comment type="catalytic activity">
    <reaction evidence="7 9">
        <text>a primary alcohol + NAD(+) = an aldehyde + NADH + H(+)</text>
        <dbReference type="Rhea" id="RHEA:10736"/>
        <dbReference type="ChEBI" id="CHEBI:15378"/>
        <dbReference type="ChEBI" id="CHEBI:15734"/>
        <dbReference type="ChEBI" id="CHEBI:17478"/>
        <dbReference type="ChEBI" id="CHEBI:57540"/>
        <dbReference type="ChEBI" id="CHEBI:57945"/>
        <dbReference type="EC" id="1.1.1.1"/>
    </reaction>
</comment>
<dbReference type="InterPro" id="IPR002347">
    <property type="entry name" value="SDR_fam"/>
</dbReference>
<dbReference type="PRINTS" id="PR01167">
    <property type="entry name" value="INSADHFAMILY"/>
</dbReference>
<comment type="catalytic activity">
    <reaction evidence="6 9">
        <text>a secondary alcohol + NAD(+) = a ketone + NADH + H(+)</text>
        <dbReference type="Rhea" id="RHEA:10740"/>
        <dbReference type="ChEBI" id="CHEBI:15378"/>
        <dbReference type="ChEBI" id="CHEBI:17087"/>
        <dbReference type="ChEBI" id="CHEBI:35681"/>
        <dbReference type="ChEBI" id="CHEBI:57540"/>
        <dbReference type="ChEBI" id="CHEBI:57945"/>
        <dbReference type="EC" id="1.1.1.1"/>
    </reaction>
</comment>
<dbReference type="STRING" id="7370.A0A1I8MF12"/>
<reference evidence="10" key="1">
    <citation type="submission" date="2020-05" db="UniProtKB">
        <authorList>
            <consortium name="EnsemblMetazoa"/>
        </authorList>
    </citation>
    <scope>IDENTIFICATION</scope>
    <source>
        <strain evidence="10">Aabys</strain>
    </source>
</reference>
<dbReference type="InterPro" id="IPR002425">
    <property type="entry name" value="ADH_Drosophila-type"/>
</dbReference>
<dbReference type="InterPro" id="IPR020904">
    <property type="entry name" value="Sc_DH/Rdtase_CS"/>
</dbReference>
<dbReference type="PRINTS" id="PR01168">
    <property type="entry name" value="ALCDHDRGNASE"/>
</dbReference>
<dbReference type="InterPro" id="IPR036291">
    <property type="entry name" value="NAD(P)-bd_dom_sf"/>
</dbReference>
<evidence type="ECO:0000256" key="8">
    <source>
        <dbReference type="RuleBase" id="RU000363"/>
    </source>
</evidence>
<dbReference type="KEGG" id="mde:101901402"/>
<evidence type="ECO:0000256" key="7">
    <source>
        <dbReference type="ARBA" id="ARBA00049243"/>
    </source>
</evidence>
<sequence>MSEININPIGMELAGKNVIYIGGYGGIGEKCVEAFLKKSVKSLLIFDLQSNDEYLGYLQNTYKKSFVDYIALDLRKSESIKDAFQRAKQLIDNIDVVVNGSGVANENNIDQLVQINLAGLMHSSLIAMDYMSKANGGHGGCIVNISSTTGLNPIDLCCVYGATKSGVIHFTNSLAKPIYFDKTGVSCITICPGVTLTPILKDVTTKCISGKYLPNLDSILDSAVHQTPAVFAENLMKVIETASNGSTWVLDDGKIDEVHLPQIWGPALRYKSQN</sequence>
<dbReference type="Gene3D" id="3.40.50.720">
    <property type="entry name" value="NAD(P)-binding Rossmann-like Domain"/>
    <property type="match status" value="1"/>
</dbReference>
<dbReference type="PRINTS" id="PR00080">
    <property type="entry name" value="SDRFAMILY"/>
</dbReference>
<evidence type="ECO:0000256" key="1">
    <source>
        <dbReference type="ARBA" id="ARBA00006484"/>
    </source>
</evidence>
<evidence type="ECO:0000256" key="9">
    <source>
        <dbReference type="RuleBase" id="RU000364"/>
    </source>
</evidence>
<dbReference type="EC" id="1.1.1.1" evidence="3 9"/>
<dbReference type="eggNOG" id="KOG4169">
    <property type="taxonomic scope" value="Eukaryota"/>
</dbReference>
<organism evidence="10">
    <name type="scientific">Musca domestica</name>
    <name type="common">House fly</name>
    <dbReference type="NCBI Taxonomy" id="7370"/>
    <lineage>
        <taxon>Eukaryota</taxon>
        <taxon>Metazoa</taxon>
        <taxon>Ecdysozoa</taxon>
        <taxon>Arthropoda</taxon>
        <taxon>Hexapoda</taxon>
        <taxon>Insecta</taxon>
        <taxon>Pterygota</taxon>
        <taxon>Neoptera</taxon>
        <taxon>Endopterygota</taxon>
        <taxon>Diptera</taxon>
        <taxon>Brachycera</taxon>
        <taxon>Muscomorpha</taxon>
        <taxon>Muscoidea</taxon>
        <taxon>Muscidae</taxon>
        <taxon>Musca</taxon>
    </lineage>
</organism>
<dbReference type="EnsemblMetazoa" id="MDOA004238-RA">
    <property type="protein sequence ID" value="MDOA004238-PA"/>
    <property type="gene ID" value="MDOA004238"/>
</dbReference>